<reference evidence="1 2" key="1">
    <citation type="submission" date="2023-05" db="EMBL/GenBank/DDBJ databases">
        <title>Pseudoalteromonas ardens sp. nov., Pseudoalteromonas obscura sp. nov., and Pseudoalteromonas umbrosa sp. nov., isolated from the coral Montipora capitata.</title>
        <authorList>
            <person name="Thomas E.M."/>
            <person name="Smith E.M."/>
            <person name="Papke E."/>
            <person name="Shlafstein M.D."/>
            <person name="Oline D.K."/>
            <person name="Videau P."/>
            <person name="Saw J.H."/>
            <person name="Strangman W.K."/>
            <person name="Ushijima B."/>
        </authorList>
    </citation>
    <scope>NUCLEOTIDE SEQUENCE [LARGE SCALE GENOMIC DNA]</scope>
    <source>
        <strain evidence="1 2">P94</strain>
    </source>
</reference>
<dbReference type="EMBL" id="JASJUT010000001">
    <property type="protein sequence ID" value="MDK2594009.1"/>
    <property type="molecule type" value="Genomic_DNA"/>
</dbReference>
<keyword evidence="2" id="KW-1185">Reference proteome</keyword>
<protein>
    <submittedName>
        <fullName evidence="1">Uncharacterized protein</fullName>
    </submittedName>
</protein>
<sequence length="106" mass="12624">MASHELGPPKGVSDEDWKAFLEHEESWQAMLKQRFDDELKLSPPIPPWIKYPEHDSDSMFWRMGIGEEYLSDYFGIYLKYASKDDLESYKLAYPAPNDWLVWYNKN</sequence>
<proteinExistence type="predicted"/>
<organism evidence="1 2">
    <name type="scientific">Pseudoalteromonas obscura</name>
    <dbReference type="NCBI Taxonomy" id="3048491"/>
    <lineage>
        <taxon>Bacteria</taxon>
        <taxon>Pseudomonadati</taxon>
        <taxon>Pseudomonadota</taxon>
        <taxon>Gammaproteobacteria</taxon>
        <taxon>Alteromonadales</taxon>
        <taxon>Pseudoalteromonadaceae</taxon>
        <taxon>Pseudoalteromonas</taxon>
    </lineage>
</organism>
<evidence type="ECO:0000313" key="1">
    <source>
        <dbReference type="EMBL" id="MDK2594009.1"/>
    </source>
</evidence>
<accession>A0ABT7EFE5</accession>
<dbReference type="RefSeq" id="WP_211009278.1">
    <property type="nucleotide sequence ID" value="NZ_JASJUT010000001.1"/>
</dbReference>
<name>A0ABT7EFE5_9GAMM</name>
<evidence type="ECO:0000313" key="2">
    <source>
        <dbReference type="Proteomes" id="UP001231915"/>
    </source>
</evidence>
<gene>
    <name evidence="1" type="ORF">QNM18_02865</name>
</gene>
<comment type="caution">
    <text evidence="1">The sequence shown here is derived from an EMBL/GenBank/DDBJ whole genome shotgun (WGS) entry which is preliminary data.</text>
</comment>
<dbReference type="Proteomes" id="UP001231915">
    <property type="component" value="Unassembled WGS sequence"/>
</dbReference>